<reference evidence="4 5" key="1">
    <citation type="submission" date="2020-08" db="EMBL/GenBank/DDBJ databases">
        <title>Genomic Encyclopedia of Type Strains, Phase IV (KMG-IV): sequencing the most valuable type-strain genomes for metagenomic binning, comparative biology and taxonomic classification.</title>
        <authorList>
            <person name="Goeker M."/>
        </authorList>
    </citation>
    <scope>NUCLEOTIDE SEQUENCE [LARGE SCALE GENOMIC DNA]</scope>
    <source>
        <strain evidence="4 5">DSM 102983</strain>
    </source>
</reference>
<keyword evidence="2" id="KW-0732">Signal</keyword>
<comment type="subcellular location">
    <subcellularLocation>
        <location evidence="1">Secreted</location>
    </subcellularLocation>
</comment>
<dbReference type="PROSITE" id="PS51677">
    <property type="entry name" value="NODB"/>
    <property type="match status" value="1"/>
</dbReference>
<dbReference type="InterPro" id="IPR011330">
    <property type="entry name" value="Glyco_hydro/deAcase_b/a-brl"/>
</dbReference>
<dbReference type="PANTHER" id="PTHR34216">
    <property type="match status" value="1"/>
</dbReference>
<dbReference type="RefSeq" id="WP_122376374.1">
    <property type="nucleotide sequence ID" value="NZ_BMPB01000014.1"/>
</dbReference>
<accession>A0ABR6KRW7</accession>
<dbReference type="Proteomes" id="UP000533637">
    <property type="component" value="Unassembled WGS sequence"/>
</dbReference>
<evidence type="ECO:0000313" key="4">
    <source>
        <dbReference type="EMBL" id="MBB4624241.1"/>
    </source>
</evidence>
<keyword evidence="5" id="KW-1185">Reference proteome</keyword>
<dbReference type="SUPFAM" id="SSF88713">
    <property type="entry name" value="Glycoside hydrolase/deacetylase"/>
    <property type="match status" value="1"/>
</dbReference>
<dbReference type="InterPro" id="IPR002509">
    <property type="entry name" value="NODB_dom"/>
</dbReference>
<dbReference type="Gene3D" id="3.20.20.370">
    <property type="entry name" value="Glycoside hydrolase/deacetylase"/>
    <property type="match status" value="1"/>
</dbReference>
<proteinExistence type="predicted"/>
<feature type="domain" description="NodB homology" evidence="3">
    <location>
        <begin position="81"/>
        <end position="332"/>
    </location>
</feature>
<comment type="caution">
    <text evidence="4">The sequence shown here is derived from an EMBL/GenBank/DDBJ whole genome shotgun (WGS) entry which is preliminary data.</text>
</comment>
<dbReference type="CDD" id="cd10918">
    <property type="entry name" value="CE4_NodB_like_5s_6s"/>
    <property type="match status" value="1"/>
</dbReference>
<dbReference type="InterPro" id="IPR051398">
    <property type="entry name" value="Polysacch_Deacetylase"/>
</dbReference>
<evidence type="ECO:0000256" key="2">
    <source>
        <dbReference type="ARBA" id="ARBA00022729"/>
    </source>
</evidence>
<dbReference type="EMBL" id="JACHOC010000009">
    <property type="protein sequence ID" value="MBB4624241.1"/>
    <property type="molecule type" value="Genomic_DNA"/>
</dbReference>
<sequence>MKNRKLKHNLIRFGIDKLLRTINRTPRVIFYHGVDHVNQFPSLHIAPDIFEQELKFISQQYEVICIDEYYQRFQEKKFSNKEVVITFDDGYKNNLTVAAPILQSFNLPFTVFVSAGHIESGNRFPTFIARAIITAPMLNNIDIECIKFKSPLLNEQQRTKVFGFISHTLKHSNIELINEICQQLINNVSPETYQELCHLHSADAPLNWEEVRILQTKYSCTIGAHCMDHFICNNYQTYEQTRWQLIESKRLIEERTNKACHYMAYPNGIVHEGDVSDHALKAVAEAKYRLAFTTENDRLLNNNNPYLMPRYAARFEIEDFIIKLALKPKLKF</sequence>
<gene>
    <name evidence="4" type="ORF">GGQ57_004169</name>
</gene>
<evidence type="ECO:0000313" key="5">
    <source>
        <dbReference type="Proteomes" id="UP000533637"/>
    </source>
</evidence>
<name>A0ABR6KRW7_9BACT</name>
<dbReference type="Pfam" id="PF01522">
    <property type="entry name" value="Polysacc_deac_1"/>
    <property type="match status" value="1"/>
</dbReference>
<evidence type="ECO:0000256" key="1">
    <source>
        <dbReference type="ARBA" id="ARBA00004613"/>
    </source>
</evidence>
<dbReference type="PANTHER" id="PTHR34216:SF3">
    <property type="entry name" value="POLY-BETA-1,6-N-ACETYL-D-GLUCOSAMINE N-DEACETYLASE"/>
    <property type="match status" value="1"/>
</dbReference>
<evidence type="ECO:0000259" key="3">
    <source>
        <dbReference type="PROSITE" id="PS51677"/>
    </source>
</evidence>
<protein>
    <submittedName>
        <fullName evidence="4">Peptidoglycan/xylan/chitin deacetylase (PgdA/CDA1 family)</fullName>
    </submittedName>
</protein>
<organism evidence="4 5">
    <name type="scientific">Parabacteroides faecis</name>
    <dbReference type="NCBI Taxonomy" id="1217282"/>
    <lineage>
        <taxon>Bacteria</taxon>
        <taxon>Pseudomonadati</taxon>
        <taxon>Bacteroidota</taxon>
        <taxon>Bacteroidia</taxon>
        <taxon>Bacteroidales</taxon>
        <taxon>Tannerellaceae</taxon>
        <taxon>Parabacteroides</taxon>
    </lineage>
</organism>